<dbReference type="PANTHER" id="PTHR43689">
    <property type="entry name" value="HYDROLASE"/>
    <property type="match status" value="1"/>
</dbReference>
<gene>
    <name evidence="2" type="primary">bpoC</name>
    <name evidence="2" type="ORF">Sxan_42770</name>
</gene>
<dbReference type="RefSeq" id="WP_051902183.1">
    <property type="nucleotide sequence ID" value="NZ_BNEE01000006.1"/>
</dbReference>
<reference evidence="2" key="1">
    <citation type="submission" date="2020-09" db="EMBL/GenBank/DDBJ databases">
        <title>Whole genome shotgun sequence of Streptomyces xanthophaeus NBRC 12829.</title>
        <authorList>
            <person name="Komaki H."/>
            <person name="Tamura T."/>
        </authorList>
    </citation>
    <scope>NUCLEOTIDE SEQUENCE</scope>
    <source>
        <strain evidence="2">NBRC 12829</strain>
    </source>
</reference>
<name>A0A919LAU7_9ACTN</name>
<dbReference type="SUPFAM" id="SSF53474">
    <property type="entry name" value="alpha/beta-Hydrolases"/>
    <property type="match status" value="1"/>
</dbReference>
<dbReference type="OrthoDB" id="3210844at2"/>
<keyword evidence="3" id="KW-1185">Reference proteome</keyword>
<evidence type="ECO:0000313" key="2">
    <source>
        <dbReference type="EMBL" id="GHI86913.1"/>
    </source>
</evidence>
<proteinExistence type="predicted"/>
<accession>A0A919LAU7</accession>
<dbReference type="Pfam" id="PF12697">
    <property type="entry name" value="Abhydrolase_6"/>
    <property type="match status" value="1"/>
</dbReference>
<evidence type="ECO:0000259" key="1">
    <source>
        <dbReference type="Pfam" id="PF12697"/>
    </source>
</evidence>
<protein>
    <submittedName>
        <fullName evidence="2">Non-heme bromoperoxidase BpoC</fullName>
    </submittedName>
</protein>
<dbReference type="Gene3D" id="3.40.50.1820">
    <property type="entry name" value="alpha/beta hydrolase"/>
    <property type="match status" value="1"/>
</dbReference>
<sequence length="277" mass="29112">MSGRTSARARATVHGTGGETVVLVPGGGGSGAIWEHHQVPALTASGYQAVTVDHPDGPGAPPLSAVELAASVRESVQALGLPPCRLIGHSFGALAVQELLLDAPQLATQAVLAATRGRPDPVGVAMHRAEQEHTGQELRLPPAYEAFVRLTQNLSPRTLADEAATEEWLDMFEVAALFALSADPDRDPRHRVHPLTRDRLPAYPAIATPVLVIGFADDLLAPARLGREVADAVPGARYLELSDCGHLGFLERPAAFNEAVLGFFTTSPPLPGGPRAL</sequence>
<dbReference type="EMBL" id="BNEE01000006">
    <property type="protein sequence ID" value="GHI86913.1"/>
    <property type="molecule type" value="Genomic_DNA"/>
</dbReference>
<dbReference type="InterPro" id="IPR029058">
    <property type="entry name" value="AB_hydrolase_fold"/>
</dbReference>
<dbReference type="AlphaFoldDB" id="A0A919LAU7"/>
<dbReference type="Proteomes" id="UP000600026">
    <property type="component" value="Unassembled WGS sequence"/>
</dbReference>
<feature type="domain" description="AB hydrolase-1" evidence="1">
    <location>
        <begin position="21"/>
        <end position="259"/>
    </location>
</feature>
<dbReference type="GO" id="GO:0003824">
    <property type="term" value="F:catalytic activity"/>
    <property type="evidence" value="ECO:0007669"/>
    <property type="project" value="UniProtKB-ARBA"/>
</dbReference>
<organism evidence="2 3">
    <name type="scientific">Streptomyces xanthophaeus</name>
    <dbReference type="NCBI Taxonomy" id="67385"/>
    <lineage>
        <taxon>Bacteria</taxon>
        <taxon>Bacillati</taxon>
        <taxon>Actinomycetota</taxon>
        <taxon>Actinomycetes</taxon>
        <taxon>Kitasatosporales</taxon>
        <taxon>Streptomycetaceae</taxon>
        <taxon>Streptomyces</taxon>
    </lineage>
</organism>
<comment type="caution">
    <text evidence="2">The sequence shown here is derived from an EMBL/GenBank/DDBJ whole genome shotgun (WGS) entry which is preliminary data.</text>
</comment>
<dbReference type="PANTHER" id="PTHR43689:SF38">
    <property type="entry name" value="AB HYDROLASE-1 DOMAIN-CONTAINING PROTEIN"/>
    <property type="match status" value="1"/>
</dbReference>
<evidence type="ECO:0000313" key="3">
    <source>
        <dbReference type="Proteomes" id="UP000600026"/>
    </source>
</evidence>
<dbReference type="InterPro" id="IPR000073">
    <property type="entry name" value="AB_hydrolase_1"/>
</dbReference>